<evidence type="ECO:0000313" key="2">
    <source>
        <dbReference type="EMBL" id="GAA4693722.1"/>
    </source>
</evidence>
<keyword evidence="1" id="KW-0472">Membrane</keyword>
<gene>
    <name evidence="2" type="ORF">GCM10023198_11630</name>
</gene>
<reference evidence="3" key="1">
    <citation type="journal article" date="2019" name="Int. J. Syst. Evol. Microbiol.">
        <title>The Global Catalogue of Microorganisms (GCM) 10K type strain sequencing project: providing services to taxonomists for standard genome sequencing and annotation.</title>
        <authorList>
            <consortium name="The Broad Institute Genomics Platform"/>
            <consortium name="The Broad Institute Genome Sequencing Center for Infectious Disease"/>
            <person name="Wu L."/>
            <person name="Ma J."/>
        </authorList>
    </citation>
    <scope>NUCLEOTIDE SEQUENCE [LARGE SCALE GENOMIC DNA]</scope>
    <source>
        <strain evidence="3">JCM 17975</strain>
    </source>
</reference>
<sequence>MRPRLEEIVKSGLIVLGVVLVLMGAVFTFQGLGYLAGSAMTGVTLWAVVGPILAVVGIVLIVWAARAGRSGDAG</sequence>
<feature type="transmembrane region" description="Helical" evidence="1">
    <location>
        <begin position="12"/>
        <end position="37"/>
    </location>
</feature>
<proteinExistence type="predicted"/>
<protein>
    <submittedName>
        <fullName evidence="2">Uncharacterized protein</fullName>
    </submittedName>
</protein>
<comment type="caution">
    <text evidence="2">The sequence shown here is derived from an EMBL/GenBank/DDBJ whole genome shotgun (WGS) entry which is preliminary data.</text>
</comment>
<evidence type="ECO:0000256" key="1">
    <source>
        <dbReference type="SAM" id="Phobius"/>
    </source>
</evidence>
<organism evidence="2 3">
    <name type="scientific">Promicromonospora umidemergens</name>
    <dbReference type="NCBI Taxonomy" id="629679"/>
    <lineage>
        <taxon>Bacteria</taxon>
        <taxon>Bacillati</taxon>
        <taxon>Actinomycetota</taxon>
        <taxon>Actinomycetes</taxon>
        <taxon>Micrococcales</taxon>
        <taxon>Promicromonosporaceae</taxon>
        <taxon>Promicromonospora</taxon>
    </lineage>
</organism>
<feature type="transmembrane region" description="Helical" evidence="1">
    <location>
        <begin position="43"/>
        <end position="65"/>
    </location>
</feature>
<keyword evidence="3" id="KW-1185">Reference proteome</keyword>
<dbReference type="EMBL" id="BAABHM010000006">
    <property type="protein sequence ID" value="GAA4693722.1"/>
    <property type="molecule type" value="Genomic_DNA"/>
</dbReference>
<keyword evidence="1" id="KW-1133">Transmembrane helix</keyword>
<dbReference type="Proteomes" id="UP001500843">
    <property type="component" value="Unassembled WGS sequence"/>
</dbReference>
<evidence type="ECO:0000313" key="3">
    <source>
        <dbReference type="Proteomes" id="UP001500843"/>
    </source>
</evidence>
<name>A0ABP8WTP6_9MICO</name>
<keyword evidence="1" id="KW-0812">Transmembrane</keyword>
<accession>A0ABP8WTP6</accession>